<protein>
    <submittedName>
        <fullName evidence="2">Uncharacterized protein</fullName>
    </submittedName>
</protein>
<dbReference type="Proteomes" id="UP001049176">
    <property type="component" value="Chromosome 1"/>
</dbReference>
<comment type="caution">
    <text evidence="2">The sequence shown here is derived from an EMBL/GenBank/DDBJ whole genome shotgun (WGS) entry which is preliminary data.</text>
</comment>
<sequence length="220" mass="23984">MSTRRRIGVSAATTEAARRQLMQPVTCWEKQWVTPENASVDSTFKIYKWVKTDKVQQFNDDDGGVDDPLAPLPDEPEVVDVEDEEQDNAAETQPTQPPTEAPSRDPDPEQELNVDISKPPSPKPQLIMTTAEDNIGVDDNPDALVDTSLKPMDTNSDNVVENPLTGAASMQLDISGLGPDGLELEEAHELSQIEGADTLLGGPIMDNTMDPFSSEDTIIQ</sequence>
<reference evidence="2" key="1">
    <citation type="journal article" date="2021" name="Genome Biol. Evol.">
        <title>The assembled and annotated genome of the fairy-ring fungus Marasmius oreades.</title>
        <authorList>
            <person name="Hiltunen M."/>
            <person name="Ament-Velasquez S.L."/>
            <person name="Johannesson H."/>
        </authorList>
    </citation>
    <scope>NUCLEOTIDE SEQUENCE</scope>
    <source>
        <strain evidence="2">03SP1</strain>
    </source>
</reference>
<evidence type="ECO:0000256" key="1">
    <source>
        <dbReference type="SAM" id="MobiDB-lite"/>
    </source>
</evidence>
<dbReference type="GeneID" id="66069945"/>
<feature type="compositionally biased region" description="Acidic residues" evidence="1">
    <location>
        <begin position="74"/>
        <end position="88"/>
    </location>
</feature>
<dbReference type="KEGG" id="more:E1B28_000869"/>
<dbReference type="OrthoDB" id="2595509at2759"/>
<accession>A0A9P8AEY3</accession>
<name>A0A9P8AEY3_9AGAR</name>
<feature type="region of interest" description="Disordered" evidence="1">
    <location>
        <begin position="57"/>
        <end position="125"/>
    </location>
</feature>
<dbReference type="EMBL" id="CM032181">
    <property type="protein sequence ID" value="KAG7098983.1"/>
    <property type="molecule type" value="Genomic_DNA"/>
</dbReference>
<evidence type="ECO:0000313" key="3">
    <source>
        <dbReference type="Proteomes" id="UP001049176"/>
    </source>
</evidence>
<dbReference type="RefSeq" id="XP_043015453.1">
    <property type="nucleotide sequence ID" value="XM_043146748.1"/>
</dbReference>
<gene>
    <name evidence="2" type="ORF">E1B28_000869</name>
</gene>
<keyword evidence="3" id="KW-1185">Reference proteome</keyword>
<organism evidence="2 3">
    <name type="scientific">Marasmius oreades</name>
    <name type="common">fairy-ring Marasmius</name>
    <dbReference type="NCBI Taxonomy" id="181124"/>
    <lineage>
        <taxon>Eukaryota</taxon>
        <taxon>Fungi</taxon>
        <taxon>Dikarya</taxon>
        <taxon>Basidiomycota</taxon>
        <taxon>Agaricomycotina</taxon>
        <taxon>Agaricomycetes</taxon>
        <taxon>Agaricomycetidae</taxon>
        <taxon>Agaricales</taxon>
        <taxon>Marasmiineae</taxon>
        <taxon>Marasmiaceae</taxon>
        <taxon>Marasmius</taxon>
    </lineage>
</organism>
<proteinExistence type="predicted"/>
<dbReference type="AlphaFoldDB" id="A0A9P8AEY3"/>
<evidence type="ECO:0000313" key="2">
    <source>
        <dbReference type="EMBL" id="KAG7098983.1"/>
    </source>
</evidence>